<evidence type="ECO:0000256" key="2">
    <source>
        <dbReference type="ARBA" id="ARBA00011738"/>
    </source>
</evidence>
<evidence type="ECO:0000256" key="8">
    <source>
        <dbReference type="ARBA" id="ARBA00023163"/>
    </source>
</evidence>
<name>A0A8S0PJY1_OLEEU</name>
<gene>
    <name evidence="12" type="ORF">OLEA9_A002525</name>
</gene>
<dbReference type="SUPFAM" id="SSF57667">
    <property type="entry name" value="beta-beta-alpha zinc fingers"/>
    <property type="match status" value="1"/>
</dbReference>
<dbReference type="InterPro" id="IPR008906">
    <property type="entry name" value="HATC_C_dom"/>
</dbReference>
<keyword evidence="6" id="KW-0805">Transcription regulation</keyword>
<dbReference type="GO" id="GO:0008270">
    <property type="term" value="F:zinc ion binding"/>
    <property type="evidence" value="ECO:0007669"/>
    <property type="project" value="UniProtKB-KW"/>
</dbReference>
<evidence type="ECO:0000259" key="11">
    <source>
        <dbReference type="PROSITE" id="PS50808"/>
    </source>
</evidence>
<evidence type="ECO:0000256" key="5">
    <source>
        <dbReference type="ARBA" id="ARBA00022833"/>
    </source>
</evidence>
<dbReference type="InterPro" id="IPR036236">
    <property type="entry name" value="Znf_C2H2_sf"/>
</dbReference>
<dbReference type="AlphaFoldDB" id="A0A8S0PJY1"/>
<proteinExistence type="predicted"/>
<protein>
    <submittedName>
        <fullName evidence="12">Zinc finger BED domain-containing RICESLEEPER 2-like</fullName>
    </submittedName>
</protein>
<dbReference type="SUPFAM" id="SSF53098">
    <property type="entry name" value="Ribonuclease H-like"/>
    <property type="match status" value="1"/>
</dbReference>
<evidence type="ECO:0000256" key="9">
    <source>
        <dbReference type="ARBA" id="ARBA00023242"/>
    </source>
</evidence>
<keyword evidence="8" id="KW-0804">Transcription</keyword>
<evidence type="ECO:0000313" key="13">
    <source>
        <dbReference type="Proteomes" id="UP000594638"/>
    </source>
</evidence>
<dbReference type="GO" id="GO:0003677">
    <property type="term" value="F:DNA binding"/>
    <property type="evidence" value="ECO:0007669"/>
    <property type="project" value="UniProtKB-KW"/>
</dbReference>
<evidence type="ECO:0000313" key="12">
    <source>
        <dbReference type="EMBL" id="CAA2954377.1"/>
    </source>
</evidence>
<organism evidence="12 13">
    <name type="scientific">Olea europaea subsp. europaea</name>
    <dbReference type="NCBI Taxonomy" id="158383"/>
    <lineage>
        <taxon>Eukaryota</taxon>
        <taxon>Viridiplantae</taxon>
        <taxon>Streptophyta</taxon>
        <taxon>Embryophyta</taxon>
        <taxon>Tracheophyta</taxon>
        <taxon>Spermatophyta</taxon>
        <taxon>Magnoliopsida</taxon>
        <taxon>eudicotyledons</taxon>
        <taxon>Gunneridae</taxon>
        <taxon>Pentapetalae</taxon>
        <taxon>asterids</taxon>
        <taxon>lamiids</taxon>
        <taxon>Lamiales</taxon>
        <taxon>Oleaceae</taxon>
        <taxon>Oleeae</taxon>
        <taxon>Olea</taxon>
    </lineage>
</organism>
<dbReference type="GO" id="GO:0046983">
    <property type="term" value="F:protein dimerization activity"/>
    <property type="evidence" value="ECO:0007669"/>
    <property type="project" value="InterPro"/>
</dbReference>
<dbReference type="PROSITE" id="PS50808">
    <property type="entry name" value="ZF_BED"/>
    <property type="match status" value="1"/>
</dbReference>
<feature type="domain" description="BED-type" evidence="11">
    <location>
        <begin position="37"/>
        <end position="89"/>
    </location>
</feature>
<dbReference type="Proteomes" id="UP000594638">
    <property type="component" value="Unassembled WGS sequence"/>
</dbReference>
<dbReference type="EMBL" id="CACTIH010000112">
    <property type="protein sequence ID" value="CAA2954377.1"/>
    <property type="molecule type" value="Genomic_DNA"/>
</dbReference>
<dbReference type="InterPro" id="IPR025525">
    <property type="entry name" value="hAT-like_transposase_RNase-H"/>
</dbReference>
<comment type="subunit">
    <text evidence="2">Homodimer.</text>
</comment>
<dbReference type="InterPro" id="IPR003656">
    <property type="entry name" value="Znf_BED"/>
</dbReference>
<comment type="caution">
    <text evidence="12">The sequence shown here is derived from an EMBL/GenBank/DDBJ whole genome shotgun (WGS) entry which is preliminary data.</text>
</comment>
<evidence type="ECO:0000256" key="10">
    <source>
        <dbReference type="PROSITE-ProRule" id="PRU00027"/>
    </source>
</evidence>
<dbReference type="Gramene" id="OE9A002525T4">
    <property type="protein sequence ID" value="OE9A002525C4"/>
    <property type="gene ID" value="OE9A002525"/>
</dbReference>
<dbReference type="Gramene" id="OE9A002525T1">
    <property type="protein sequence ID" value="OE9A002525C1"/>
    <property type="gene ID" value="OE9A002525"/>
</dbReference>
<dbReference type="InterPro" id="IPR012337">
    <property type="entry name" value="RNaseH-like_sf"/>
</dbReference>
<dbReference type="PANTHER" id="PTHR46481">
    <property type="entry name" value="ZINC FINGER BED DOMAIN-CONTAINING PROTEIN 4"/>
    <property type="match status" value="1"/>
</dbReference>
<accession>A0A8S0PJY1</accession>
<comment type="subcellular location">
    <subcellularLocation>
        <location evidence="1">Nucleus</location>
    </subcellularLocation>
</comment>
<dbReference type="Pfam" id="PF14372">
    <property type="entry name" value="hAT-like_RNase-H"/>
    <property type="match status" value="1"/>
</dbReference>
<evidence type="ECO:0000256" key="4">
    <source>
        <dbReference type="ARBA" id="ARBA00022771"/>
    </source>
</evidence>
<dbReference type="SMART" id="SM00614">
    <property type="entry name" value="ZnF_BED"/>
    <property type="match status" value="1"/>
</dbReference>
<dbReference type="PANTHER" id="PTHR46481:SF2">
    <property type="entry name" value="BED-TYPE DOMAIN-CONTAINING PROTEIN"/>
    <property type="match status" value="1"/>
</dbReference>
<dbReference type="Pfam" id="PF05699">
    <property type="entry name" value="Dimer_Tnp_hAT"/>
    <property type="match status" value="1"/>
</dbReference>
<dbReference type="InterPro" id="IPR052035">
    <property type="entry name" value="ZnF_BED_domain_contain"/>
</dbReference>
<evidence type="ECO:0000256" key="7">
    <source>
        <dbReference type="ARBA" id="ARBA00023125"/>
    </source>
</evidence>
<keyword evidence="5" id="KW-0862">Zinc</keyword>
<keyword evidence="7" id="KW-0238">DNA-binding</keyword>
<evidence type="ECO:0000256" key="3">
    <source>
        <dbReference type="ARBA" id="ARBA00022723"/>
    </source>
</evidence>
<dbReference type="GO" id="GO:0005634">
    <property type="term" value="C:nucleus"/>
    <property type="evidence" value="ECO:0007669"/>
    <property type="project" value="UniProtKB-SubCell"/>
</dbReference>
<keyword evidence="3" id="KW-0479">Metal-binding</keyword>
<dbReference type="Gramene" id="OE9A002525T3">
    <property type="protein sequence ID" value="OE9A002525C3"/>
    <property type="gene ID" value="OE9A002525"/>
</dbReference>
<keyword evidence="9" id="KW-0539">Nucleus</keyword>
<evidence type="ECO:0000256" key="1">
    <source>
        <dbReference type="ARBA" id="ARBA00004123"/>
    </source>
</evidence>
<keyword evidence="13" id="KW-1185">Reference proteome</keyword>
<dbReference type="Gramene" id="OE9A002525T5">
    <property type="protein sequence ID" value="OE9A002525C5"/>
    <property type="gene ID" value="OE9A002525"/>
</dbReference>
<sequence length="608" mass="70228">MNHVDLSEEENYLEPNVAVDSVEVDQYPYSTKGKKGGKRYDVWDHFKLHDEKAECIYCGQLYKYGNKNAGTCTLRNHVECLCKKYPYRVPEKKQKTMSYYTKSKNDVLEGITNSGPVVKFTQKGTREMIAKYLLAELPFRHVQDEGFRLYTKYFFPTFEFPSRVTVAKDIYQLYLDEKKKLKKELSRHRVCLTTDCWTSIQNISYMCLTAHWVDDDWILEKRIISFIQVPSHKGNMVAKELIYCLHDWGIKKIFCVTVGNASSNDVAISKLKESFQETKHGLILDGEMLHMRCCAHILNLIVCDGLKEISSSISSIRNVVRFTRSSPARLKRFRESCKEVNIESRALLCLDVTTRWNSTYLAKDPNSLMGKMAISKRRKQDKYWGNHEKFNDLLFIATVLDPRCKLELLKVGFEIMYNEEIAKKMLAKVENSIHRLYNYYKEMMHSPSNEMSQTSSQSQQPTLGISRPIPSIFKARLNRDARLEKNDLVDYLSDRCDDLTEEPFDILMWWKINAPKYKIVSQIAKDVLAIQISTVASESAFSTGGRILDSFRSSLGAQMVEACICGKNWLQTKKEPIVLRQYLDEVEALDDSMKVVADDESCVTAIDV</sequence>
<dbReference type="OrthoDB" id="1732950at2759"/>
<dbReference type="Pfam" id="PF02892">
    <property type="entry name" value="zf-BED"/>
    <property type="match status" value="1"/>
</dbReference>
<reference evidence="12 13" key="1">
    <citation type="submission" date="2019-12" db="EMBL/GenBank/DDBJ databases">
        <authorList>
            <person name="Alioto T."/>
            <person name="Alioto T."/>
            <person name="Gomez Garrido J."/>
        </authorList>
    </citation>
    <scope>NUCLEOTIDE SEQUENCE [LARGE SCALE GENOMIC DNA]</scope>
</reference>
<keyword evidence="4 10" id="KW-0863">Zinc-finger</keyword>
<evidence type="ECO:0000256" key="6">
    <source>
        <dbReference type="ARBA" id="ARBA00023015"/>
    </source>
</evidence>